<proteinExistence type="predicted"/>
<accession>A0A7J7M109</accession>
<name>A0A7J7M109_9MAGN</name>
<dbReference type="Proteomes" id="UP000541444">
    <property type="component" value="Unassembled WGS sequence"/>
</dbReference>
<dbReference type="AlphaFoldDB" id="A0A7J7M109"/>
<evidence type="ECO:0000313" key="2">
    <source>
        <dbReference type="Proteomes" id="UP000541444"/>
    </source>
</evidence>
<reference evidence="1 2" key="1">
    <citation type="journal article" date="2020" name="IScience">
        <title>Genome Sequencing of the Endangered Kingdonia uniflora (Circaeasteraceae, Ranunculales) Reveals Potential Mechanisms of Evolutionary Specialization.</title>
        <authorList>
            <person name="Sun Y."/>
            <person name="Deng T."/>
            <person name="Zhang A."/>
            <person name="Moore M.J."/>
            <person name="Landis J.B."/>
            <person name="Lin N."/>
            <person name="Zhang H."/>
            <person name="Zhang X."/>
            <person name="Huang J."/>
            <person name="Zhang X."/>
            <person name="Sun H."/>
            <person name="Wang H."/>
        </authorList>
    </citation>
    <scope>NUCLEOTIDE SEQUENCE [LARGE SCALE GENOMIC DNA]</scope>
    <source>
        <strain evidence="1">TB1705</strain>
        <tissue evidence="1">Leaf</tissue>
    </source>
</reference>
<evidence type="ECO:0000313" key="1">
    <source>
        <dbReference type="EMBL" id="KAF6148537.1"/>
    </source>
</evidence>
<comment type="caution">
    <text evidence="1">The sequence shown here is derived from an EMBL/GenBank/DDBJ whole genome shotgun (WGS) entry which is preliminary data.</text>
</comment>
<protein>
    <submittedName>
        <fullName evidence="1">Uncharacterized protein</fullName>
    </submittedName>
</protein>
<keyword evidence="2" id="KW-1185">Reference proteome</keyword>
<organism evidence="1 2">
    <name type="scientific">Kingdonia uniflora</name>
    <dbReference type="NCBI Taxonomy" id="39325"/>
    <lineage>
        <taxon>Eukaryota</taxon>
        <taxon>Viridiplantae</taxon>
        <taxon>Streptophyta</taxon>
        <taxon>Embryophyta</taxon>
        <taxon>Tracheophyta</taxon>
        <taxon>Spermatophyta</taxon>
        <taxon>Magnoliopsida</taxon>
        <taxon>Ranunculales</taxon>
        <taxon>Circaeasteraceae</taxon>
        <taxon>Kingdonia</taxon>
    </lineage>
</organism>
<sequence>MLTSLSIGRYPTQVPYDDTWSILSNARQFLPNIDFSHIKSRNVSIAHLRTYLTVAANKEDDITIARAFILFMMGYLWIQTANDTVPLGYLAAVVDWTRLPNMTRVLLFLLPCTMVWIPQLRPGVPSLNLSNFLQYTNIFSFYKSNIFQ</sequence>
<gene>
    <name evidence="1" type="ORF">GIB67_042496</name>
</gene>
<dbReference type="EMBL" id="JACGCM010001844">
    <property type="protein sequence ID" value="KAF6148537.1"/>
    <property type="molecule type" value="Genomic_DNA"/>
</dbReference>